<proteinExistence type="predicted"/>
<evidence type="ECO:0000313" key="1">
    <source>
        <dbReference type="EMBL" id="CAJ2660877.1"/>
    </source>
</evidence>
<dbReference type="Proteomes" id="UP001177021">
    <property type="component" value="Unassembled WGS sequence"/>
</dbReference>
<organism evidence="1 2">
    <name type="scientific">Trifolium pratense</name>
    <name type="common">Red clover</name>
    <dbReference type="NCBI Taxonomy" id="57577"/>
    <lineage>
        <taxon>Eukaryota</taxon>
        <taxon>Viridiplantae</taxon>
        <taxon>Streptophyta</taxon>
        <taxon>Embryophyta</taxon>
        <taxon>Tracheophyta</taxon>
        <taxon>Spermatophyta</taxon>
        <taxon>Magnoliopsida</taxon>
        <taxon>eudicotyledons</taxon>
        <taxon>Gunneridae</taxon>
        <taxon>Pentapetalae</taxon>
        <taxon>rosids</taxon>
        <taxon>fabids</taxon>
        <taxon>Fabales</taxon>
        <taxon>Fabaceae</taxon>
        <taxon>Papilionoideae</taxon>
        <taxon>50 kb inversion clade</taxon>
        <taxon>NPAAA clade</taxon>
        <taxon>Hologalegina</taxon>
        <taxon>IRL clade</taxon>
        <taxon>Trifolieae</taxon>
        <taxon>Trifolium</taxon>
    </lineage>
</organism>
<gene>
    <name evidence="1" type="ORF">MILVUS5_LOCUS26731</name>
</gene>
<reference evidence="1" key="1">
    <citation type="submission" date="2023-10" db="EMBL/GenBank/DDBJ databases">
        <authorList>
            <person name="Rodriguez Cubillos JULIANA M."/>
            <person name="De Vega J."/>
        </authorList>
    </citation>
    <scope>NUCLEOTIDE SEQUENCE</scope>
</reference>
<accession>A0ACB0KUN5</accession>
<comment type="caution">
    <text evidence="1">The sequence shown here is derived from an EMBL/GenBank/DDBJ whole genome shotgun (WGS) entry which is preliminary data.</text>
</comment>
<sequence length="89" mass="10251">MDRRTNDNPNSVKLLNKVACRQILKFIFAIVKITLCSLSVPIFCSTDSPIQYLNSEDYDIKKFAMHTIRLACQMFLDDCMTSCAHYTHV</sequence>
<protein>
    <submittedName>
        <fullName evidence="1">Uncharacterized protein</fullName>
    </submittedName>
</protein>
<name>A0ACB0KUN5_TRIPR</name>
<keyword evidence="2" id="KW-1185">Reference proteome</keyword>
<dbReference type="EMBL" id="CASHSV030000311">
    <property type="protein sequence ID" value="CAJ2660877.1"/>
    <property type="molecule type" value="Genomic_DNA"/>
</dbReference>
<evidence type="ECO:0000313" key="2">
    <source>
        <dbReference type="Proteomes" id="UP001177021"/>
    </source>
</evidence>